<keyword evidence="2" id="KW-1185">Reference proteome</keyword>
<organism evidence="1 2">
    <name type="scientific">Prolemur simus</name>
    <name type="common">Greater bamboo lemur</name>
    <name type="synonym">Hapalemur simus</name>
    <dbReference type="NCBI Taxonomy" id="1328070"/>
    <lineage>
        <taxon>Eukaryota</taxon>
        <taxon>Metazoa</taxon>
        <taxon>Chordata</taxon>
        <taxon>Craniata</taxon>
        <taxon>Vertebrata</taxon>
        <taxon>Euteleostomi</taxon>
        <taxon>Mammalia</taxon>
        <taxon>Eutheria</taxon>
        <taxon>Euarchontoglires</taxon>
        <taxon>Primates</taxon>
        <taxon>Strepsirrhini</taxon>
        <taxon>Lemuriformes</taxon>
        <taxon>Lemuridae</taxon>
        <taxon>Prolemur</taxon>
    </lineage>
</organism>
<name>A0A8C8Z2U6_PROSS</name>
<evidence type="ECO:0000313" key="1">
    <source>
        <dbReference type="Ensembl" id="ENSPSMP00000009045.1"/>
    </source>
</evidence>
<sequence>LTALSQAIAKLLGTSASRRDPGGRSGVVVRVAPKTAQHSPFPQPCAWSLCSQNAVPMPDSAGLSSIEHKDVQCLTVIL</sequence>
<reference evidence="1" key="2">
    <citation type="submission" date="2025-09" db="UniProtKB">
        <authorList>
            <consortium name="Ensembl"/>
        </authorList>
    </citation>
    <scope>IDENTIFICATION</scope>
</reference>
<proteinExistence type="predicted"/>
<dbReference type="Proteomes" id="UP000694414">
    <property type="component" value="Unplaced"/>
</dbReference>
<evidence type="ECO:0000313" key="2">
    <source>
        <dbReference type="Proteomes" id="UP000694414"/>
    </source>
</evidence>
<accession>A0A8C8Z2U6</accession>
<reference evidence="1" key="1">
    <citation type="submission" date="2025-08" db="UniProtKB">
        <authorList>
            <consortium name="Ensembl"/>
        </authorList>
    </citation>
    <scope>IDENTIFICATION</scope>
</reference>
<dbReference type="AlphaFoldDB" id="A0A8C8Z2U6"/>
<protein>
    <submittedName>
        <fullName evidence="1">Uncharacterized protein</fullName>
    </submittedName>
</protein>
<dbReference type="Ensembl" id="ENSPSMT00000010614.1">
    <property type="protein sequence ID" value="ENSPSMP00000009045.1"/>
    <property type="gene ID" value="ENSPSMG00000006619.1"/>
</dbReference>